<dbReference type="EMBL" id="CP034433">
    <property type="protein sequence ID" value="AZN35093.1"/>
    <property type="molecule type" value="Genomic_DNA"/>
</dbReference>
<name>A0A3S8ZNE9_9NEIS</name>
<evidence type="ECO:0000313" key="1">
    <source>
        <dbReference type="EMBL" id="AZN35093.1"/>
    </source>
</evidence>
<protein>
    <submittedName>
        <fullName evidence="1">Uncharacterized protein</fullName>
    </submittedName>
</protein>
<dbReference type="KEGG" id="iod:EJO50_00470"/>
<gene>
    <name evidence="1" type="ORF">EJO50_00470</name>
</gene>
<dbReference type="Proteomes" id="UP000282438">
    <property type="component" value="Chromosome"/>
</dbReference>
<reference evidence="1 2" key="1">
    <citation type="submission" date="2018-12" db="EMBL/GenBank/DDBJ databases">
        <title>Complete genome sequence of Iodobacter sp. H11R3.</title>
        <authorList>
            <person name="Bae J.-W."/>
        </authorList>
    </citation>
    <scope>NUCLEOTIDE SEQUENCE [LARGE SCALE GENOMIC DNA]</scope>
    <source>
        <strain evidence="1 2">H11R3</strain>
    </source>
</reference>
<organism evidence="1 2">
    <name type="scientific">Iodobacter ciconiae</name>
    <dbReference type="NCBI Taxonomy" id="2496266"/>
    <lineage>
        <taxon>Bacteria</taxon>
        <taxon>Pseudomonadati</taxon>
        <taxon>Pseudomonadota</taxon>
        <taxon>Betaproteobacteria</taxon>
        <taxon>Neisseriales</taxon>
        <taxon>Chitinibacteraceae</taxon>
        <taxon>Iodobacter</taxon>
    </lineage>
</organism>
<accession>A0A3S8ZNE9</accession>
<dbReference type="RefSeq" id="WP_125971069.1">
    <property type="nucleotide sequence ID" value="NZ_CP034433.1"/>
</dbReference>
<dbReference type="OrthoDB" id="598113at2"/>
<sequence>MKAKLSDIIKTIDFMINDPGCKGFISIDSGKVHFQSEYLIKGIETLPTDLNNNKLYLPLPAKMI</sequence>
<keyword evidence="2" id="KW-1185">Reference proteome</keyword>
<evidence type="ECO:0000313" key="2">
    <source>
        <dbReference type="Proteomes" id="UP000282438"/>
    </source>
</evidence>
<dbReference type="AlphaFoldDB" id="A0A3S8ZNE9"/>
<proteinExistence type="predicted"/>